<keyword evidence="2" id="KW-1185">Reference proteome</keyword>
<protein>
    <submittedName>
        <fullName evidence="1">Protein-arginine kinase activator protein McsA</fullName>
    </submittedName>
</protein>
<comment type="caution">
    <text evidence="1">The sequence shown here is derived from an EMBL/GenBank/DDBJ whole genome shotgun (WGS) entry which is preliminary data.</text>
</comment>
<evidence type="ECO:0000313" key="2">
    <source>
        <dbReference type="Proteomes" id="UP001238450"/>
    </source>
</evidence>
<keyword evidence="1" id="KW-0418">Kinase</keyword>
<organism evidence="1 2">
    <name type="scientific">Croceifilum oryzae</name>
    <dbReference type="NCBI Taxonomy" id="1553429"/>
    <lineage>
        <taxon>Bacteria</taxon>
        <taxon>Bacillati</taxon>
        <taxon>Bacillota</taxon>
        <taxon>Bacilli</taxon>
        <taxon>Bacillales</taxon>
        <taxon>Thermoactinomycetaceae</taxon>
        <taxon>Croceifilum</taxon>
    </lineage>
</organism>
<dbReference type="RefSeq" id="WP_307254654.1">
    <property type="nucleotide sequence ID" value="NZ_JAUSUV010000017.1"/>
</dbReference>
<accession>A0AAJ1WV79</accession>
<dbReference type="EMBL" id="JAUSUV010000017">
    <property type="protein sequence ID" value="MDQ0418736.1"/>
    <property type="molecule type" value="Genomic_DNA"/>
</dbReference>
<dbReference type="GO" id="GO:0016301">
    <property type="term" value="F:kinase activity"/>
    <property type="evidence" value="ECO:0007669"/>
    <property type="project" value="UniProtKB-KW"/>
</dbReference>
<sequence>MKICEECQTNKATHSKEVSESGLRRKALVCWSCLKPYHDYTGQTIRCLADGRKVNPAICQICRRHAPKDYKWQEEVRSDGGIDFRCKNCGNLIGSCILGPLANDGMGEMM</sequence>
<dbReference type="AlphaFoldDB" id="A0AAJ1WV79"/>
<gene>
    <name evidence="1" type="ORF">J2Z48_002940</name>
</gene>
<dbReference type="Proteomes" id="UP001238450">
    <property type="component" value="Unassembled WGS sequence"/>
</dbReference>
<name>A0AAJ1WV79_9BACL</name>
<keyword evidence="1" id="KW-0808">Transferase</keyword>
<proteinExistence type="predicted"/>
<evidence type="ECO:0000313" key="1">
    <source>
        <dbReference type="EMBL" id="MDQ0418736.1"/>
    </source>
</evidence>
<reference evidence="1 2" key="1">
    <citation type="submission" date="2023-07" db="EMBL/GenBank/DDBJ databases">
        <title>Genomic Encyclopedia of Type Strains, Phase IV (KMG-IV): sequencing the most valuable type-strain genomes for metagenomic binning, comparative biology and taxonomic classification.</title>
        <authorList>
            <person name="Goeker M."/>
        </authorList>
    </citation>
    <scope>NUCLEOTIDE SEQUENCE [LARGE SCALE GENOMIC DNA]</scope>
    <source>
        <strain evidence="1 2">DSM 46876</strain>
    </source>
</reference>